<keyword evidence="1" id="KW-0040">ANK repeat</keyword>
<dbReference type="InterPro" id="IPR002110">
    <property type="entry name" value="Ankyrin_rpt"/>
</dbReference>
<dbReference type="SMART" id="SM00248">
    <property type="entry name" value="ANK"/>
    <property type="match status" value="1"/>
</dbReference>
<keyword evidence="4" id="KW-1185">Reference proteome</keyword>
<dbReference type="PROSITE" id="PS50017">
    <property type="entry name" value="DEATH_DOMAIN"/>
    <property type="match status" value="1"/>
</dbReference>
<dbReference type="SUPFAM" id="SSF48403">
    <property type="entry name" value="Ankyrin repeat"/>
    <property type="match status" value="1"/>
</dbReference>
<dbReference type="Proteomes" id="UP000184330">
    <property type="component" value="Unassembled WGS sequence"/>
</dbReference>
<dbReference type="PROSITE" id="PS51450">
    <property type="entry name" value="LRR"/>
    <property type="match status" value="1"/>
</dbReference>
<dbReference type="PROSITE" id="PS50088">
    <property type="entry name" value="ANK_REPEAT"/>
    <property type="match status" value="1"/>
</dbReference>
<evidence type="ECO:0000313" key="4">
    <source>
        <dbReference type="Proteomes" id="UP000184330"/>
    </source>
</evidence>
<feature type="domain" description="Death" evidence="2">
    <location>
        <begin position="579"/>
        <end position="631"/>
    </location>
</feature>
<name>A0A1L7XXA5_9HELO</name>
<feature type="repeat" description="ANK" evidence="1">
    <location>
        <begin position="368"/>
        <end position="400"/>
    </location>
</feature>
<dbReference type="InterPro" id="IPR036770">
    <property type="entry name" value="Ankyrin_rpt-contain_sf"/>
</dbReference>
<protein>
    <recommendedName>
        <fullName evidence="2">Death domain-containing protein</fullName>
    </recommendedName>
</protein>
<dbReference type="OrthoDB" id="3200163at2759"/>
<gene>
    <name evidence="3" type="ORF">PAC_19537</name>
</gene>
<dbReference type="Gene3D" id="1.25.40.20">
    <property type="entry name" value="Ankyrin repeat-containing domain"/>
    <property type="match status" value="1"/>
</dbReference>
<dbReference type="Pfam" id="PF00023">
    <property type="entry name" value="Ank"/>
    <property type="match status" value="1"/>
</dbReference>
<dbReference type="InterPro" id="IPR001611">
    <property type="entry name" value="Leu-rich_rpt"/>
</dbReference>
<evidence type="ECO:0000256" key="1">
    <source>
        <dbReference type="PROSITE-ProRule" id="PRU00023"/>
    </source>
</evidence>
<dbReference type="InterPro" id="IPR000488">
    <property type="entry name" value="Death_dom"/>
</dbReference>
<dbReference type="PROSITE" id="PS50297">
    <property type="entry name" value="ANK_REP_REGION"/>
    <property type="match status" value="1"/>
</dbReference>
<proteinExistence type="predicted"/>
<organism evidence="3 4">
    <name type="scientific">Phialocephala subalpina</name>
    <dbReference type="NCBI Taxonomy" id="576137"/>
    <lineage>
        <taxon>Eukaryota</taxon>
        <taxon>Fungi</taxon>
        <taxon>Dikarya</taxon>
        <taxon>Ascomycota</taxon>
        <taxon>Pezizomycotina</taxon>
        <taxon>Leotiomycetes</taxon>
        <taxon>Helotiales</taxon>
        <taxon>Mollisiaceae</taxon>
        <taxon>Phialocephala</taxon>
        <taxon>Phialocephala fortinii species complex</taxon>
    </lineage>
</organism>
<accession>A0A1L7XXA5</accession>
<reference evidence="3 4" key="1">
    <citation type="submission" date="2016-03" db="EMBL/GenBank/DDBJ databases">
        <authorList>
            <person name="Ploux O."/>
        </authorList>
    </citation>
    <scope>NUCLEOTIDE SEQUENCE [LARGE SCALE GENOMIC DNA]</scope>
    <source>
        <strain evidence="3 4">UAMH 11012</strain>
    </source>
</reference>
<dbReference type="EMBL" id="FJOG01000076">
    <property type="protein sequence ID" value="CZR69637.1"/>
    <property type="molecule type" value="Genomic_DNA"/>
</dbReference>
<sequence length="738" mass="84743">MAEALGILAGIAQLTSQVAQGIIKLKSYWDEIKDAPVEIASIIRDLEFINSILCDLEQEYTHRRLPDTAFNNNLLHHSLVICREGARELHDLVESLNYRSSTKSTFRKHRAALKVVYKQDQLKRYRSKLKRATHILSLAHQSYTRALLQMQLQSISSMLPAEPLQAKSARKIADEKDAKIPHPTQHNKSLTVSEVSVSSLILIIFCFALQEPTQLNLFTVLLIICFSTTVMDTKLPHLSTLFIQTIFRNPSMLLMWTTRLERHLEVPILGSVELSKQQHRKRKAFTQHKDWGVQSHIVARYHAPIWSSYKTWEFRWYRADLGWTCQLAVYNVISSKSEQFLYAKQGSLSKLRHMITERAAALSDQTEDGDTLLSIAAKNGHVDLCRWLLQSGARTDHTRFGYCMILSLPVGWSNIRRSVLKEVLYYGGWMSFYQGAAVFEIVRLLYQREEEDIFDTSNNDINTRCFFYGRKEVLVWLITQCDGYLHTTEEHVQLAINIARNTQHNAPALVRAALAETAIGTALQFKDANNITLLHRTASRLGGFAYEVQQWEKHTKYLDEGFESPQNPLEKELFSRNGWRSLLRDLNLKNNDVHSISNLGLTPMLTGFSTLIGLWDGSSSKAVEALFKFLQVWLMDLQETGIDILAYGKEERQLCISGLLHKDFHRYQIKWKTGRCTKTSKAANQSYGALRLIAFEPSKFPSDWKLWWSEPSDEFVGDFWNMCERSPTMPGSWDIALD</sequence>
<dbReference type="GO" id="GO:0007165">
    <property type="term" value="P:signal transduction"/>
    <property type="evidence" value="ECO:0007669"/>
    <property type="project" value="InterPro"/>
</dbReference>
<evidence type="ECO:0000313" key="3">
    <source>
        <dbReference type="EMBL" id="CZR69637.1"/>
    </source>
</evidence>
<dbReference type="AlphaFoldDB" id="A0A1L7XXA5"/>
<evidence type="ECO:0000259" key="2">
    <source>
        <dbReference type="PROSITE" id="PS50017"/>
    </source>
</evidence>